<comment type="caution">
    <text evidence="1">The sequence shown here is derived from an EMBL/GenBank/DDBJ whole genome shotgun (WGS) entry which is preliminary data.</text>
</comment>
<evidence type="ECO:0000313" key="1">
    <source>
        <dbReference type="EMBL" id="GAH17508.1"/>
    </source>
</evidence>
<name>X1F9V0_9ZZZZ</name>
<sequence>MTWLFKLLEQMSPILVEAFKSGLKKLLDDLAIQAAKTDNKWDDWGVEMIRKILIVD</sequence>
<organism evidence="1">
    <name type="scientific">marine sediment metagenome</name>
    <dbReference type="NCBI Taxonomy" id="412755"/>
    <lineage>
        <taxon>unclassified sequences</taxon>
        <taxon>metagenomes</taxon>
        <taxon>ecological metagenomes</taxon>
    </lineage>
</organism>
<proteinExistence type="predicted"/>
<dbReference type="EMBL" id="BART01034475">
    <property type="protein sequence ID" value="GAH17508.1"/>
    <property type="molecule type" value="Genomic_DNA"/>
</dbReference>
<gene>
    <name evidence="1" type="ORF">S01H4_58906</name>
</gene>
<dbReference type="AlphaFoldDB" id="X1F9V0"/>
<reference evidence="1" key="1">
    <citation type="journal article" date="2014" name="Front. Microbiol.">
        <title>High frequency of phylogenetically diverse reductive dehalogenase-homologous genes in deep subseafloor sedimentary metagenomes.</title>
        <authorList>
            <person name="Kawai M."/>
            <person name="Futagami T."/>
            <person name="Toyoda A."/>
            <person name="Takaki Y."/>
            <person name="Nishi S."/>
            <person name="Hori S."/>
            <person name="Arai W."/>
            <person name="Tsubouchi T."/>
            <person name="Morono Y."/>
            <person name="Uchiyama I."/>
            <person name="Ito T."/>
            <person name="Fujiyama A."/>
            <person name="Inagaki F."/>
            <person name="Takami H."/>
        </authorList>
    </citation>
    <scope>NUCLEOTIDE SEQUENCE</scope>
    <source>
        <strain evidence="1">Expedition CK06-06</strain>
    </source>
</reference>
<protein>
    <submittedName>
        <fullName evidence="1">Uncharacterized protein</fullName>
    </submittedName>
</protein>
<accession>X1F9V0</accession>